<evidence type="ECO:0000313" key="10">
    <source>
        <dbReference type="Proteomes" id="UP000052012"/>
    </source>
</evidence>
<dbReference type="STRING" id="1423781.FD06_GL000600"/>
<dbReference type="Pfam" id="PF00186">
    <property type="entry name" value="DHFR_1"/>
    <property type="match status" value="1"/>
</dbReference>
<dbReference type="PANTHER" id="PTHR48069">
    <property type="entry name" value="DIHYDROFOLATE REDUCTASE"/>
    <property type="match status" value="1"/>
</dbReference>
<dbReference type="Gene3D" id="3.40.430.10">
    <property type="entry name" value="Dihydrofolate Reductase, subunit A"/>
    <property type="match status" value="1"/>
</dbReference>
<evidence type="ECO:0000256" key="2">
    <source>
        <dbReference type="ARBA" id="ARBA00009539"/>
    </source>
</evidence>
<name>A0A0R2AKZ0_9LACO</name>
<evidence type="ECO:0000256" key="7">
    <source>
        <dbReference type="PIRNR" id="PIRNR000194"/>
    </source>
</evidence>
<dbReference type="GO" id="GO:0005829">
    <property type="term" value="C:cytosol"/>
    <property type="evidence" value="ECO:0007669"/>
    <property type="project" value="TreeGrafter"/>
</dbReference>
<dbReference type="GO" id="GO:0046452">
    <property type="term" value="P:dihydrofolate metabolic process"/>
    <property type="evidence" value="ECO:0007669"/>
    <property type="project" value="TreeGrafter"/>
</dbReference>
<evidence type="ECO:0000256" key="5">
    <source>
        <dbReference type="ARBA" id="ARBA00022857"/>
    </source>
</evidence>
<proteinExistence type="inferred from homology"/>
<dbReference type="UniPathway" id="UPA00077">
    <property type="reaction ID" value="UER00158"/>
</dbReference>
<comment type="caution">
    <text evidence="9">The sequence shown here is derived from an EMBL/GenBank/DDBJ whole genome shotgun (WGS) entry which is preliminary data.</text>
</comment>
<dbReference type="OrthoDB" id="9804315at2"/>
<dbReference type="EC" id="1.5.1.3" evidence="3 7"/>
<evidence type="ECO:0000256" key="3">
    <source>
        <dbReference type="ARBA" id="ARBA00012856"/>
    </source>
</evidence>
<dbReference type="PROSITE" id="PS51330">
    <property type="entry name" value="DHFR_2"/>
    <property type="match status" value="1"/>
</dbReference>
<dbReference type="GO" id="GO:0004146">
    <property type="term" value="F:dihydrofolate reductase activity"/>
    <property type="evidence" value="ECO:0007669"/>
    <property type="project" value="UniProtKB-EC"/>
</dbReference>
<dbReference type="Proteomes" id="UP000052012">
    <property type="component" value="Unassembled WGS sequence"/>
</dbReference>
<organism evidence="9 10">
    <name type="scientific">Apilactobacillus ozensis DSM 23829 = JCM 17196</name>
    <dbReference type="NCBI Taxonomy" id="1423781"/>
    <lineage>
        <taxon>Bacteria</taxon>
        <taxon>Bacillati</taxon>
        <taxon>Bacillota</taxon>
        <taxon>Bacilli</taxon>
        <taxon>Lactobacillales</taxon>
        <taxon>Lactobacillaceae</taxon>
        <taxon>Apilactobacillus</taxon>
    </lineage>
</organism>
<dbReference type="PATRIC" id="fig|1423781.4.peg.613"/>
<dbReference type="CDD" id="cd00209">
    <property type="entry name" value="DHFR"/>
    <property type="match status" value="1"/>
</dbReference>
<dbReference type="PANTHER" id="PTHR48069:SF3">
    <property type="entry name" value="DIHYDROFOLATE REDUCTASE"/>
    <property type="match status" value="1"/>
</dbReference>
<keyword evidence="4 7" id="KW-0554">One-carbon metabolism</keyword>
<dbReference type="RefSeq" id="WP_056966895.1">
    <property type="nucleotide sequence ID" value="NZ_AYYQ01000035.1"/>
</dbReference>
<comment type="pathway">
    <text evidence="1 7">Cofactor biosynthesis; tetrahydrofolate biosynthesis; 5,6,7,8-tetrahydrofolate from 7,8-dihydrofolate: step 1/1.</text>
</comment>
<evidence type="ECO:0000256" key="1">
    <source>
        <dbReference type="ARBA" id="ARBA00004903"/>
    </source>
</evidence>
<dbReference type="PRINTS" id="PR00070">
    <property type="entry name" value="DHFR"/>
</dbReference>
<feature type="domain" description="DHFR" evidence="8">
    <location>
        <begin position="1"/>
        <end position="161"/>
    </location>
</feature>
<dbReference type="PIRSF" id="PIRSF000194">
    <property type="entry name" value="DHFR"/>
    <property type="match status" value="1"/>
</dbReference>
<dbReference type="EMBL" id="AYYQ01000035">
    <property type="protein sequence ID" value="KRM67880.1"/>
    <property type="molecule type" value="Genomic_DNA"/>
</dbReference>
<evidence type="ECO:0000313" key="9">
    <source>
        <dbReference type="EMBL" id="KRM67880.1"/>
    </source>
</evidence>
<dbReference type="InterPro" id="IPR012259">
    <property type="entry name" value="DHFR"/>
</dbReference>
<evidence type="ECO:0000256" key="4">
    <source>
        <dbReference type="ARBA" id="ARBA00022563"/>
    </source>
</evidence>
<reference evidence="9 10" key="1">
    <citation type="journal article" date="2015" name="Genome Announc.">
        <title>Expanding the biotechnology potential of lactobacilli through comparative genomics of 213 strains and associated genera.</title>
        <authorList>
            <person name="Sun Z."/>
            <person name="Harris H.M."/>
            <person name="McCann A."/>
            <person name="Guo C."/>
            <person name="Argimon S."/>
            <person name="Zhang W."/>
            <person name="Yang X."/>
            <person name="Jeffery I.B."/>
            <person name="Cooney J.C."/>
            <person name="Kagawa T.F."/>
            <person name="Liu W."/>
            <person name="Song Y."/>
            <person name="Salvetti E."/>
            <person name="Wrobel A."/>
            <person name="Rasinkangas P."/>
            <person name="Parkhill J."/>
            <person name="Rea M.C."/>
            <person name="O'Sullivan O."/>
            <person name="Ritari J."/>
            <person name="Douillard F.P."/>
            <person name="Paul Ross R."/>
            <person name="Yang R."/>
            <person name="Briner A.E."/>
            <person name="Felis G.E."/>
            <person name="de Vos W.M."/>
            <person name="Barrangou R."/>
            <person name="Klaenhammer T.R."/>
            <person name="Caufield P.W."/>
            <person name="Cui Y."/>
            <person name="Zhang H."/>
            <person name="O'Toole P.W."/>
        </authorList>
    </citation>
    <scope>NUCLEOTIDE SEQUENCE [LARGE SCALE GENOMIC DNA]</scope>
    <source>
        <strain evidence="9 10">DSM 23829</strain>
    </source>
</reference>
<keyword evidence="6 7" id="KW-0560">Oxidoreductase</keyword>
<accession>A0A0R2AKZ0</accession>
<dbReference type="InterPro" id="IPR024072">
    <property type="entry name" value="DHFR-like_dom_sf"/>
</dbReference>
<comment type="function">
    <text evidence="7">Key enzyme in folate metabolism. Catalyzes an essential reaction for de novo glycine and purine synthesis, and for DNA precursor synthesis.</text>
</comment>
<keyword evidence="10" id="KW-1185">Reference proteome</keyword>
<comment type="catalytic activity">
    <reaction evidence="7">
        <text>(6S)-5,6,7,8-tetrahydrofolate + NADP(+) = 7,8-dihydrofolate + NADPH + H(+)</text>
        <dbReference type="Rhea" id="RHEA:15009"/>
        <dbReference type="ChEBI" id="CHEBI:15378"/>
        <dbReference type="ChEBI" id="CHEBI:57451"/>
        <dbReference type="ChEBI" id="CHEBI:57453"/>
        <dbReference type="ChEBI" id="CHEBI:57783"/>
        <dbReference type="ChEBI" id="CHEBI:58349"/>
        <dbReference type="EC" id="1.5.1.3"/>
    </reaction>
</comment>
<evidence type="ECO:0000259" key="8">
    <source>
        <dbReference type="PROSITE" id="PS51330"/>
    </source>
</evidence>
<dbReference type="GO" id="GO:0050661">
    <property type="term" value="F:NADP binding"/>
    <property type="evidence" value="ECO:0007669"/>
    <property type="project" value="InterPro"/>
</dbReference>
<dbReference type="GO" id="GO:0006730">
    <property type="term" value="P:one-carbon metabolic process"/>
    <property type="evidence" value="ECO:0007669"/>
    <property type="project" value="UniProtKB-KW"/>
</dbReference>
<dbReference type="GO" id="GO:0046655">
    <property type="term" value="P:folic acid metabolic process"/>
    <property type="evidence" value="ECO:0007669"/>
    <property type="project" value="TreeGrafter"/>
</dbReference>
<dbReference type="AlphaFoldDB" id="A0A0R2AKZ0"/>
<sequence>MISFLWAEGSNHIIGKNGNLPWHLPADMRYFKKLTTGNTIVTGRKTYLSFGKPLPNRKNMVITTSNNINDAGVLVFHSINEFIEYSKKHVDEEIFVVGGANIFEQLVPYADRLYKTEIEHDFDGDTYMPTINYDNFKLINTIPGKVDDKNIYDFNFKVFQKIK</sequence>
<keyword evidence="5 7" id="KW-0521">NADP</keyword>
<protein>
    <recommendedName>
        <fullName evidence="3 7">Dihydrofolate reductase</fullName>
        <ecNumber evidence="3 7">1.5.1.3</ecNumber>
    </recommendedName>
</protein>
<comment type="similarity">
    <text evidence="2 7">Belongs to the dihydrofolate reductase family.</text>
</comment>
<dbReference type="GO" id="GO:0046654">
    <property type="term" value="P:tetrahydrofolate biosynthetic process"/>
    <property type="evidence" value="ECO:0007669"/>
    <property type="project" value="UniProtKB-UniPathway"/>
</dbReference>
<gene>
    <name evidence="9" type="ORF">FD06_GL000600</name>
</gene>
<evidence type="ECO:0000256" key="6">
    <source>
        <dbReference type="ARBA" id="ARBA00023002"/>
    </source>
</evidence>
<dbReference type="InterPro" id="IPR001796">
    <property type="entry name" value="DHFR_dom"/>
</dbReference>
<dbReference type="SUPFAM" id="SSF53597">
    <property type="entry name" value="Dihydrofolate reductase-like"/>
    <property type="match status" value="1"/>
</dbReference>